<feature type="domain" description="IPT/TIG" evidence="1">
    <location>
        <begin position="83"/>
        <end position="163"/>
    </location>
</feature>
<dbReference type="PANTHER" id="PTHR22625">
    <property type="entry name" value="PLEXIN"/>
    <property type="match status" value="1"/>
</dbReference>
<dbReference type="RefSeq" id="WP_108146937.1">
    <property type="nucleotide sequence ID" value="NZ_CP026304.1"/>
</dbReference>
<gene>
    <name evidence="2" type="ORF">SLUN_02340</name>
</gene>
<proteinExistence type="predicted"/>
<feature type="domain" description="IPT/TIG" evidence="1">
    <location>
        <begin position="165"/>
        <end position="249"/>
    </location>
</feature>
<dbReference type="CDD" id="cd00102">
    <property type="entry name" value="IPT"/>
    <property type="match status" value="3"/>
</dbReference>
<dbReference type="GO" id="GO:0017154">
    <property type="term" value="F:semaphorin receptor activity"/>
    <property type="evidence" value="ECO:0007669"/>
    <property type="project" value="InterPro"/>
</dbReference>
<keyword evidence="3" id="KW-1185">Reference proteome</keyword>
<dbReference type="InterPro" id="IPR013783">
    <property type="entry name" value="Ig-like_fold"/>
</dbReference>
<dbReference type="Gene3D" id="2.60.40.10">
    <property type="entry name" value="Immunoglobulins"/>
    <property type="match status" value="4"/>
</dbReference>
<dbReference type="PANTHER" id="PTHR22625:SF70">
    <property type="entry name" value="PLEXIN A, ISOFORM A"/>
    <property type="match status" value="1"/>
</dbReference>
<protein>
    <submittedName>
        <fullName evidence="2">Cell shape-determining protein</fullName>
    </submittedName>
</protein>
<dbReference type="GeneID" id="55654114"/>
<dbReference type="AlphaFoldDB" id="A0A2R4SWJ9"/>
<dbReference type="SUPFAM" id="SSF81296">
    <property type="entry name" value="E set domains"/>
    <property type="match status" value="4"/>
</dbReference>
<feature type="domain" description="IPT/TIG" evidence="1">
    <location>
        <begin position="251"/>
        <end position="331"/>
    </location>
</feature>
<dbReference type="OrthoDB" id="3289082at2"/>
<dbReference type="InterPro" id="IPR031148">
    <property type="entry name" value="Plexin"/>
</dbReference>
<dbReference type="InterPro" id="IPR002909">
    <property type="entry name" value="IPT_dom"/>
</dbReference>
<organism evidence="2 3">
    <name type="scientific">Streptomyces lunaelactis</name>
    <dbReference type="NCBI Taxonomy" id="1535768"/>
    <lineage>
        <taxon>Bacteria</taxon>
        <taxon>Bacillati</taxon>
        <taxon>Actinomycetota</taxon>
        <taxon>Actinomycetes</taxon>
        <taxon>Kitasatosporales</taxon>
        <taxon>Streptomycetaceae</taxon>
        <taxon>Streptomyces</taxon>
    </lineage>
</organism>
<dbReference type="Pfam" id="PF01833">
    <property type="entry name" value="TIG"/>
    <property type="match status" value="4"/>
</dbReference>
<evidence type="ECO:0000259" key="1">
    <source>
        <dbReference type="SMART" id="SM00429"/>
    </source>
</evidence>
<evidence type="ECO:0000313" key="3">
    <source>
        <dbReference type="Proteomes" id="UP000244201"/>
    </source>
</evidence>
<dbReference type="EMBL" id="CP026304">
    <property type="protein sequence ID" value="AVZ71245.1"/>
    <property type="molecule type" value="Genomic_DNA"/>
</dbReference>
<reference evidence="2 3" key="1">
    <citation type="submission" date="2018-01" db="EMBL/GenBank/DDBJ databases">
        <title>Complete genome sequence of Streptomyces lunaelactis MM109T, a Ferroverdin A producer isolated from cave moonmilk deposits.</title>
        <authorList>
            <person name="Naome A."/>
            <person name="Martinet L."/>
            <person name="Maciejewska M."/>
            <person name="Anderssen S."/>
            <person name="Adam D."/>
            <person name="Tenconi E."/>
            <person name="Deflandre B."/>
            <person name="Arguelles-Arias A."/>
            <person name="Calusinska M."/>
            <person name="Copieters W."/>
            <person name="Karim L."/>
            <person name="Hanikenne M."/>
            <person name="Baurain D."/>
            <person name="van Wezel G."/>
            <person name="Smargiasso N."/>
            <person name="de Pauw E."/>
            <person name="Delfosse P."/>
            <person name="Rigali S."/>
        </authorList>
    </citation>
    <scope>NUCLEOTIDE SEQUENCE [LARGE SCALE GENOMIC DNA]</scope>
    <source>
        <strain evidence="2 3">MM109</strain>
    </source>
</reference>
<dbReference type="Proteomes" id="UP000244201">
    <property type="component" value="Chromosome"/>
</dbReference>
<name>A0A2R4SWJ9_9ACTN</name>
<evidence type="ECO:0000313" key="2">
    <source>
        <dbReference type="EMBL" id="AVZ71245.1"/>
    </source>
</evidence>
<dbReference type="KEGG" id="slk:SLUN_02340"/>
<dbReference type="InterPro" id="IPR014756">
    <property type="entry name" value="Ig_E-set"/>
</dbReference>
<sequence>MAPVVSSLDPNKGPIAGGTAVTINGSGFTGVTAVKFGTVSASFTVISTSQIIATSPAGSGTVNVTVVATSGTSNGFAYAYVAIPVLSSLAPGRGPTSGGNTVIVTGTNLSAATSVQFNTSPAVITGNSATQVTVTAPAAPAAPAVVTVTTAGGASNPLPYFYIPAPTISLLSPDKGPLSAGNTVTITGSNLTLTSTVRFGATAATGVTVDSDSQVIANAPSGSGSVTVTVTTPGGTSTPGPGTAYYTYLVAPAVSSLNPSSGPALGGTTVTLTGSGLTFADEVRFGSVPVPFTAVSDTQIIAVAPGGAPGTVTVVVRTPAGTSSGIPYQYVT</sequence>
<accession>A0A2R4SWJ9</accession>
<feature type="domain" description="IPT/TIG" evidence="1">
    <location>
        <begin position="2"/>
        <end position="81"/>
    </location>
</feature>
<dbReference type="SMART" id="SM00429">
    <property type="entry name" value="IPT"/>
    <property type="match status" value="4"/>
</dbReference>
<dbReference type="GO" id="GO:0005975">
    <property type="term" value="P:carbohydrate metabolic process"/>
    <property type="evidence" value="ECO:0007669"/>
    <property type="project" value="UniProtKB-ARBA"/>
</dbReference>